<dbReference type="EMBL" id="CABPSL010000030">
    <property type="protein sequence ID" value="VVE50765.1"/>
    <property type="molecule type" value="Genomic_DNA"/>
</dbReference>
<proteinExistence type="inferred from homology"/>
<name>A0A5E4YQS5_9BURK</name>
<evidence type="ECO:0000313" key="3">
    <source>
        <dbReference type="Proteomes" id="UP000384354"/>
    </source>
</evidence>
<accession>A0A5E4YQS5</accession>
<dbReference type="PROSITE" id="PS01036">
    <property type="entry name" value="HSP70_3"/>
    <property type="match status" value="1"/>
</dbReference>
<dbReference type="InterPro" id="IPR043129">
    <property type="entry name" value="ATPase_NBD"/>
</dbReference>
<dbReference type="Gene3D" id="3.30.420.40">
    <property type="match status" value="2"/>
</dbReference>
<reference evidence="2 3" key="1">
    <citation type="submission" date="2019-08" db="EMBL/GenBank/DDBJ databases">
        <authorList>
            <person name="Peeters C."/>
        </authorList>
    </citation>
    <scope>NUCLEOTIDE SEQUENCE [LARGE SCALE GENOMIC DNA]</scope>
    <source>
        <strain evidence="2 3">LMG 31106</strain>
    </source>
</reference>
<dbReference type="AlphaFoldDB" id="A0A5E4YQS5"/>
<dbReference type="SUPFAM" id="SSF53067">
    <property type="entry name" value="Actin-like ATPase domain"/>
    <property type="match status" value="1"/>
</dbReference>
<dbReference type="Proteomes" id="UP000384354">
    <property type="component" value="Unassembled WGS sequence"/>
</dbReference>
<dbReference type="InterPro" id="IPR018181">
    <property type="entry name" value="Heat_shock_70_CS"/>
</dbReference>
<protein>
    <recommendedName>
        <fullName evidence="4">Chaperone protein DnaK</fullName>
    </recommendedName>
</protein>
<evidence type="ECO:0000256" key="1">
    <source>
        <dbReference type="ARBA" id="ARBA00007381"/>
    </source>
</evidence>
<dbReference type="RefSeq" id="WP_150564812.1">
    <property type="nucleotide sequence ID" value="NZ_CABPSL010000030.1"/>
</dbReference>
<comment type="similarity">
    <text evidence="1">Belongs to the heat shock protein 70 family.</text>
</comment>
<evidence type="ECO:0008006" key="4">
    <source>
        <dbReference type="Google" id="ProtNLM"/>
    </source>
</evidence>
<evidence type="ECO:0000313" key="2">
    <source>
        <dbReference type="EMBL" id="VVE50765.1"/>
    </source>
</evidence>
<dbReference type="Gene3D" id="3.90.640.10">
    <property type="entry name" value="Actin, Chain A, domain 4"/>
    <property type="match status" value="1"/>
</dbReference>
<sequence>MDEKIAYYLISSLIDRVEHGPVGSVSDVEKEALKVALRVLTAYSSTSAEVAKVASADVARVVKQAEEAVADELNDEPEVIEPEAIESSAGANLSIEPPELDEPETVELVLDALHVGAPSDPGYLLCLDFGTASSKACATNGRRHFGLELGRAVGSEGFTLPSSIFVDDGKVYFGFEAIDRSESMVDAGRQRLDSIKSWLSFADQVNIDTLVLSEALNPGPTRLTQGDFLRIYLAYFTDIATTQLTILPVGGAPLGRFMKRRYARPCGRDAQQAAWVDTLMGRLLSEAQILADTFHGQWEGGIDIRRLKAAVDEVRKLEHRPEFLIGDGVPEPVAVAAAAVESSENRIDAYMVVDAGAGTTDFGLFLALRNQDMDEPKVIQVAPSIKGSGQAGDKIDQCLQAFIGQREGFDPKSTHGAMIEADLRRRIRVLKELLFTAGTLEYTLADRTVGSFTREEFCNDRRVQLFAQLLQKGFVDALSDVNESYLDYLARDPVKLQVILTGGSSRLPMIRDLAHGVIEVKGRKISRVPVEAMPDWMEHATEAMRSVYPQLAVAIGGAEEHLPSTDFAPEEWFRKTHSSVVATRDQISGM</sequence>
<gene>
    <name evidence="2" type="ORF">PCE31106_04648</name>
</gene>
<organism evidence="2 3">
    <name type="scientific">Pandoraea cepalis</name>
    <dbReference type="NCBI Taxonomy" id="2508294"/>
    <lineage>
        <taxon>Bacteria</taxon>
        <taxon>Pseudomonadati</taxon>
        <taxon>Pseudomonadota</taxon>
        <taxon>Betaproteobacteria</taxon>
        <taxon>Burkholderiales</taxon>
        <taxon>Burkholderiaceae</taxon>
        <taxon>Pandoraea</taxon>
    </lineage>
</organism>
<dbReference type="OrthoDB" id="8907969at2"/>